<dbReference type="VEuPathDB" id="FungiDB:BD410DRAFT_786209"/>
<dbReference type="EMBL" id="ML170167">
    <property type="protein sequence ID" value="TDL24122.1"/>
    <property type="molecule type" value="Genomic_DNA"/>
</dbReference>
<dbReference type="Proteomes" id="UP000294933">
    <property type="component" value="Unassembled WGS sequence"/>
</dbReference>
<accession>A0A4Y7QAK4</accession>
<gene>
    <name evidence="1" type="ORF">BD410DRAFT_786209</name>
</gene>
<name>A0A4Y7QAK4_9AGAM</name>
<dbReference type="STRING" id="50990.A0A4Y7QAK4"/>
<dbReference type="OrthoDB" id="3063971at2759"/>
<dbReference type="InterPro" id="IPR032675">
    <property type="entry name" value="LRR_dom_sf"/>
</dbReference>
<keyword evidence="2" id="KW-1185">Reference proteome</keyword>
<reference evidence="1 2" key="1">
    <citation type="submission" date="2018-06" db="EMBL/GenBank/DDBJ databases">
        <title>A transcriptomic atlas of mushroom development highlights an independent origin of complex multicellularity.</title>
        <authorList>
            <consortium name="DOE Joint Genome Institute"/>
            <person name="Krizsan K."/>
            <person name="Almasi E."/>
            <person name="Merenyi Z."/>
            <person name="Sahu N."/>
            <person name="Viragh M."/>
            <person name="Koszo T."/>
            <person name="Mondo S."/>
            <person name="Kiss B."/>
            <person name="Balint B."/>
            <person name="Kues U."/>
            <person name="Barry K."/>
            <person name="Hegedus J.C."/>
            <person name="Henrissat B."/>
            <person name="Johnson J."/>
            <person name="Lipzen A."/>
            <person name="Ohm R."/>
            <person name="Nagy I."/>
            <person name="Pangilinan J."/>
            <person name="Yan J."/>
            <person name="Xiong Y."/>
            <person name="Grigoriev I.V."/>
            <person name="Hibbett D.S."/>
            <person name="Nagy L.G."/>
        </authorList>
    </citation>
    <scope>NUCLEOTIDE SEQUENCE [LARGE SCALE GENOMIC DNA]</scope>
    <source>
        <strain evidence="1 2">SZMC22713</strain>
    </source>
</reference>
<dbReference type="SUPFAM" id="SSF52047">
    <property type="entry name" value="RNI-like"/>
    <property type="match status" value="1"/>
</dbReference>
<proteinExistence type="predicted"/>
<dbReference type="Gene3D" id="3.80.10.10">
    <property type="entry name" value="Ribonuclease Inhibitor"/>
    <property type="match status" value="1"/>
</dbReference>
<dbReference type="Gene3D" id="1.20.1280.50">
    <property type="match status" value="1"/>
</dbReference>
<protein>
    <submittedName>
        <fullName evidence="1">Uncharacterized protein</fullName>
    </submittedName>
</protein>
<organism evidence="1 2">
    <name type="scientific">Rickenella mellea</name>
    <dbReference type="NCBI Taxonomy" id="50990"/>
    <lineage>
        <taxon>Eukaryota</taxon>
        <taxon>Fungi</taxon>
        <taxon>Dikarya</taxon>
        <taxon>Basidiomycota</taxon>
        <taxon>Agaricomycotina</taxon>
        <taxon>Agaricomycetes</taxon>
        <taxon>Hymenochaetales</taxon>
        <taxon>Rickenellaceae</taxon>
        <taxon>Rickenella</taxon>
    </lineage>
</organism>
<evidence type="ECO:0000313" key="2">
    <source>
        <dbReference type="Proteomes" id="UP000294933"/>
    </source>
</evidence>
<sequence length="467" mass="53529">MRLVKPAKIRAFLITQIRRFMFGFKRSKAELLPYELLSEIFLHCLPANGLPRPSICDAPILFVRVCTFWRSVALATPQLWAKISLSCSLPSPHTRVWRHEVGIQEWLRRSWSCPLSFEIAEHRYHRVLAPIITSTLQPEAHRWKAVRFHTDCACADRIVDMLCSPGATPMLTDLRFIRHKEFRRKARITSTPQLSTIHLCSMDTTVFGKRKLHALRELRINPGSSQAYSFMLTQCPSLEILEIICPSHGLFLPKDTLHSFRRLHTFIVDGQHWHVHGSHHTQSWLNSLDTPSLTSLAVTNFSGPCLPSSTTFLSSFLARCGSRLQRLRVSGEFLLYDNLVECLRHTPHLESLSVESFMLTEHLPALCPRLVHFDILVREFMPKERALLAIDTIVSRWVASKLKGRDVISPATIRVEFNNLSVVLKYPEIIQCINQGLRVQQLCPDTDNWWASQLPLLTHKGNGKMSK</sequence>
<dbReference type="AlphaFoldDB" id="A0A4Y7QAK4"/>
<evidence type="ECO:0000313" key="1">
    <source>
        <dbReference type="EMBL" id="TDL24122.1"/>
    </source>
</evidence>